<dbReference type="Proteomes" id="UP000815677">
    <property type="component" value="Unassembled WGS sequence"/>
</dbReference>
<feature type="compositionally biased region" description="Basic and acidic residues" evidence="1">
    <location>
        <begin position="1"/>
        <end position="11"/>
    </location>
</feature>
<dbReference type="EMBL" id="DF837884">
    <property type="protein sequence ID" value="GAT42404.1"/>
    <property type="molecule type" value="Genomic_DNA"/>
</dbReference>
<feature type="compositionally biased region" description="Polar residues" evidence="1">
    <location>
        <begin position="15"/>
        <end position="29"/>
    </location>
</feature>
<accession>A0ABQ0KU62</accession>
<evidence type="ECO:0000313" key="2">
    <source>
        <dbReference type="EMBL" id="GAT42404.1"/>
    </source>
</evidence>
<reference evidence="2" key="1">
    <citation type="submission" date="2014-09" db="EMBL/GenBank/DDBJ databases">
        <title>Genome sequence of the luminous mushroom Mycena chlorophos for searching fungal bioluminescence genes.</title>
        <authorList>
            <person name="Tanaka Y."/>
            <person name="Kasuga D."/>
            <person name="Oba Y."/>
            <person name="Hase S."/>
            <person name="Sato K."/>
            <person name="Oba Y."/>
            <person name="Sakakibara Y."/>
        </authorList>
    </citation>
    <scope>NUCLEOTIDE SEQUENCE</scope>
</reference>
<name>A0ABQ0KU62_MYCCL</name>
<gene>
    <name evidence="2" type="ORF">MCHLO_00119</name>
</gene>
<organism evidence="2 3">
    <name type="scientific">Mycena chlorophos</name>
    <name type="common">Agaric fungus</name>
    <name type="synonym">Agaricus chlorophos</name>
    <dbReference type="NCBI Taxonomy" id="658473"/>
    <lineage>
        <taxon>Eukaryota</taxon>
        <taxon>Fungi</taxon>
        <taxon>Dikarya</taxon>
        <taxon>Basidiomycota</taxon>
        <taxon>Agaricomycotina</taxon>
        <taxon>Agaricomycetes</taxon>
        <taxon>Agaricomycetidae</taxon>
        <taxon>Agaricales</taxon>
        <taxon>Marasmiineae</taxon>
        <taxon>Mycenaceae</taxon>
        <taxon>Mycena</taxon>
    </lineage>
</organism>
<keyword evidence="3" id="KW-1185">Reference proteome</keyword>
<protein>
    <submittedName>
        <fullName evidence="2">Uncharacterized protein</fullName>
    </submittedName>
</protein>
<feature type="non-terminal residue" evidence="2">
    <location>
        <position position="1"/>
    </location>
</feature>
<evidence type="ECO:0000313" key="3">
    <source>
        <dbReference type="Proteomes" id="UP000815677"/>
    </source>
</evidence>
<feature type="region of interest" description="Disordered" evidence="1">
    <location>
        <begin position="1"/>
        <end position="32"/>
    </location>
</feature>
<proteinExistence type="predicted"/>
<sequence>SQPEPEGHLRGSEGSGTASPLQRGSTYANSARVWHSTRIPSREWLTGGCWLAVRDGSGLIEADRSVLASENE</sequence>
<evidence type="ECO:0000256" key="1">
    <source>
        <dbReference type="SAM" id="MobiDB-lite"/>
    </source>
</evidence>